<feature type="region of interest" description="Disordered" evidence="1">
    <location>
        <begin position="181"/>
        <end position="203"/>
    </location>
</feature>
<accession>A0A9P7ZR25</accession>
<dbReference type="Proteomes" id="UP000887229">
    <property type="component" value="Unassembled WGS sequence"/>
</dbReference>
<proteinExistence type="predicted"/>
<evidence type="ECO:0000313" key="4">
    <source>
        <dbReference type="Proteomes" id="UP000887229"/>
    </source>
</evidence>
<dbReference type="RefSeq" id="XP_046120039.1">
    <property type="nucleotide sequence ID" value="XM_046260525.1"/>
</dbReference>
<feature type="region of interest" description="Disordered" evidence="1">
    <location>
        <begin position="96"/>
        <end position="141"/>
    </location>
</feature>
<keyword evidence="2" id="KW-1133">Transmembrane helix</keyword>
<comment type="caution">
    <text evidence="3">The sequence shown here is derived from an EMBL/GenBank/DDBJ whole genome shotgun (WGS) entry which is preliminary data.</text>
</comment>
<keyword evidence="4" id="KW-1185">Reference proteome</keyword>
<feature type="region of interest" description="Disordered" evidence="1">
    <location>
        <begin position="1"/>
        <end position="34"/>
    </location>
</feature>
<dbReference type="OrthoDB" id="5296155at2759"/>
<dbReference type="GeneID" id="70291428"/>
<evidence type="ECO:0000313" key="3">
    <source>
        <dbReference type="EMBL" id="KAG9256115.1"/>
    </source>
</evidence>
<keyword evidence="2" id="KW-0812">Transmembrane</keyword>
<organism evidence="3 4">
    <name type="scientific">Emericellopsis atlantica</name>
    <dbReference type="NCBI Taxonomy" id="2614577"/>
    <lineage>
        <taxon>Eukaryota</taxon>
        <taxon>Fungi</taxon>
        <taxon>Dikarya</taxon>
        <taxon>Ascomycota</taxon>
        <taxon>Pezizomycotina</taxon>
        <taxon>Sordariomycetes</taxon>
        <taxon>Hypocreomycetidae</taxon>
        <taxon>Hypocreales</taxon>
        <taxon>Bionectriaceae</taxon>
        <taxon>Emericellopsis</taxon>
    </lineage>
</organism>
<gene>
    <name evidence="3" type="ORF">F5Z01DRAFT_539104</name>
</gene>
<evidence type="ECO:0008006" key="5">
    <source>
        <dbReference type="Google" id="ProtNLM"/>
    </source>
</evidence>
<dbReference type="AlphaFoldDB" id="A0A9P7ZR25"/>
<feature type="compositionally biased region" description="Low complexity" evidence="1">
    <location>
        <begin position="16"/>
        <end position="33"/>
    </location>
</feature>
<evidence type="ECO:0000256" key="2">
    <source>
        <dbReference type="SAM" id="Phobius"/>
    </source>
</evidence>
<reference evidence="3" key="1">
    <citation type="journal article" date="2021" name="IMA Fungus">
        <title>Genomic characterization of three marine fungi, including Emericellopsis atlantica sp. nov. with signatures of a generalist lifestyle and marine biomass degradation.</title>
        <authorList>
            <person name="Hagestad O.C."/>
            <person name="Hou L."/>
            <person name="Andersen J.H."/>
            <person name="Hansen E.H."/>
            <person name="Altermark B."/>
            <person name="Li C."/>
            <person name="Kuhnert E."/>
            <person name="Cox R.J."/>
            <person name="Crous P.W."/>
            <person name="Spatafora J.W."/>
            <person name="Lail K."/>
            <person name="Amirebrahimi M."/>
            <person name="Lipzen A."/>
            <person name="Pangilinan J."/>
            <person name="Andreopoulos W."/>
            <person name="Hayes R.D."/>
            <person name="Ng V."/>
            <person name="Grigoriev I.V."/>
            <person name="Jackson S.A."/>
            <person name="Sutton T.D.S."/>
            <person name="Dobson A.D.W."/>
            <person name="Rama T."/>
        </authorList>
    </citation>
    <scope>NUCLEOTIDE SEQUENCE</scope>
    <source>
        <strain evidence="3">TS7</strain>
    </source>
</reference>
<feature type="transmembrane region" description="Helical" evidence="2">
    <location>
        <begin position="154"/>
        <end position="177"/>
    </location>
</feature>
<protein>
    <recommendedName>
        <fullName evidence="5">Tat pathway signal sequence</fullName>
    </recommendedName>
</protein>
<name>A0A9P7ZR25_9HYPO</name>
<sequence>MSPPRPSPLREAHDGSSSQRSDSLRSSLSASSLYQPMMPPIAEHETHHSNRYSQVYNRNIIWPQPGTPLRVPRKSPRRALARSQALAAAAAARAAEGSIGEKDSNCMPPPPYGNTSPPRYGEDVKGAAAAGGPAGEEKSSWRERQWFGRRRTRWCLSGLLIMILLGLIVGLSVGLTLGRKNGGGSSKSDGSTPEPSKPVFPEGSYSFETTLQRQATSCTSRESTWRCYPYKSGSNATFFWILSTSEDNDLVVTSSENPFAPTFANLTTKLEDKGSANERVTFEFDMERTIVPSDALTSANRAAKCTFLDTKFQATLWTRRGVTGNPDAQASDKFHAWPGDVEITQTKKAVLGQPECVDDSGVKIADVQAGSGDCVCDYANFEL</sequence>
<evidence type="ECO:0000256" key="1">
    <source>
        <dbReference type="SAM" id="MobiDB-lite"/>
    </source>
</evidence>
<dbReference type="EMBL" id="MU251249">
    <property type="protein sequence ID" value="KAG9256115.1"/>
    <property type="molecule type" value="Genomic_DNA"/>
</dbReference>
<keyword evidence="2" id="KW-0472">Membrane</keyword>